<accession>A0A0G4FEC7</accession>
<evidence type="ECO:0000313" key="3">
    <source>
        <dbReference type="EMBL" id="CEM11311.1"/>
    </source>
</evidence>
<feature type="transmembrane region" description="Helical" evidence="2">
    <location>
        <begin position="806"/>
        <end position="826"/>
    </location>
</feature>
<sequence length="1113" mass="118954">MVREENAIPLLSYSDLIESFPDVQEPQKGKQTATPPTGVTLNSSTDDYLQMWSGPAFKSTYRGNPVVVKTFDAEPIEFHPSLKRKAAAEASRTMKRTLYHSMLYEEYCRHATSLKAMEEAIRRVQDRSAKTPDYPRCIGRFAGRSRLQGPRPSCLYNVVVEAKEERKGGFGKRGHAARPFFSTPRLPPLAEEHEVNAAPEDSLHPCATSQNNQRGQARSSTASGSRTAPSQPVAVSDPSFVPQNHGLASIDEQEDPLKGATLLGEQRAERGLKDPTCLLWILFGTGFFLGFPWAIGAIWGFCLLDRKRRTRGTRIAAFANLLALVLVCLTLAIVLPFALMGTRTSTRTTYRYSTISDDPTVHEGTDSRPVPSFPIGPPGSRSNMGGGQRIPPRFPFNMGPLPAGSVLPGRGTGQRTSPNTPTSPSTGTQPPAPGSDGDSTRPDAEARQPVPPSNNQATSPTGAPATSPNNPIPPPSSNAGGSAPPPPPPHSPVERTPGGTPPPSSSPSPNQPSLPPSQRQATPPPPHSALIPTAQPPAGIPSGPTPTEPVPPPPSSNPQPSMPSGGDSPPPATAREPATSSAPPSSNEPPAQHSSPPSRDPKEENLENGRGGPPPSDPSTGGEETDQSREREGGIADAERIAERQAIKRTYLGMNRLSWAFFAVCLVLGILSNITGIGFFFCLNRVTAACAALTRMLGIAAVAAGTCLARLKWCQFASQRGPPRWCTTAASCCAAAWGTFCVWCCAVWHPVGVFFSSIWLRVAAFCTAVWKPVAGFFASVWARIAAFCTTVWKPVGACASGLWKRVASFCTFVCTPVGVFLTSLWARVIACCNATWHPIRKGCTALWTSFSTGCSNCWAAFALCYSLTWTSCAHRCAFVWSPIAARLGAIWNGLVVGLVSLWKGCLAACNFIGKQSCAFFLWLGGIFAGCLAGCLVCFKPTKKKTPPTIKTAAQDSNGGAEKETKDQEKRPSKSTSVASRVRGVVSSVPALLGLRPPHRESQEANVVTPPVDEKAAEKSQEIDLEAQNEERESDQAVGGEMNDLPPPRSLSTFGHRGPPVPPQWETSQSSPQLCPQPRGGTGDASSDEEEQEDLDDFVDLESPLPSPERVRTH</sequence>
<feature type="compositionally biased region" description="Low complexity" evidence="1">
    <location>
        <begin position="562"/>
        <end position="591"/>
    </location>
</feature>
<feature type="compositionally biased region" description="Low complexity" evidence="1">
    <location>
        <begin position="974"/>
        <end position="988"/>
    </location>
</feature>
<feature type="region of interest" description="Disordered" evidence="1">
    <location>
        <begin position="201"/>
        <end position="237"/>
    </location>
</feature>
<feature type="transmembrane region" description="Helical" evidence="2">
    <location>
        <begin position="277"/>
        <end position="301"/>
    </location>
</feature>
<gene>
    <name evidence="3" type="ORF">Cvel_16494</name>
</gene>
<dbReference type="EMBL" id="CDMZ01000300">
    <property type="protein sequence ID" value="CEM11311.1"/>
    <property type="molecule type" value="Genomic_DNA"/>
</dbReference>
<keyword evidence="2" id="KW-0472">Membrane</keyword>
<organism evidence="3">
    <name type="scientific">Chromera velia CCMP2878</name>
    <dbReference type="NCBI Taxonomy" id="1169474"/>
    <lineage>
        <taxon>Eukaryota</taxon>
        <taxon>Sar</taxon>
        <taxon>Alveolata</taxon>
        <taxon>Colpodellida</taxon>
        <taxon>Chromeraceae</taxon>
        <taxon>Chromera</taxon>
    </lineage>
</organism>
<feature type="compositionally biased region" description="Acidic residues" evidence="1">
    <location>
        <begin position="1085"/>
        <end position="1099"/>
    </location>
</feature>
<feature type="transmembrane region" description="Helical" evidence="2">
    <location>
        <begin position="657"/>
        <end position="681"/>
    </location>
</feature>
<feature type="compositionally biased region" description="Low complexity" evidence="1">
    <location>
        <begin position="214"/>
        <end position="230"/>
    </location>
</feature>
<feature type="compositionally biased region" description="Basic and acidic residues" evidence="1">
    <location>
        <begin position="960"/>
        <end position="971"/>
    </location>
</feature>
<dbReference type="PRINTS" id="PR01217">
    <property type="entry name" value="PRICHEXTENSN"/>
</dbReference>
<feature type="compositionally biased region" description="Pro residues" evidence="1">
    <location>
        <begin position="534"/>
        <end position="561"/>
    </location>
</feature>
<feature type="transmembrane region" description="Helical" evidence="2">
    <location>
        <begin position="321"/>
        <end position="341"/>
    </location>
</feature>
<name>A0A0G4FEC7_9ALVE</name>
<feature type="compositionally biased region" description="Basic and acidic residues" evidence="1">
    <location>
        <begin position="626"/>
        <end position="638"/>
    </location>
</feature>
<reference evidence="3" key="1">
    <citation type="submission" date="2014-11" db="EMBL/GenBank/DDBJ databases">
        <authorList>
            <person name="Otto D Thomas"/>
            <person name="Naeem Raeece"/>
        </authorList>
    </citation>
    <scope>NUCLEOTIDE SEQUENCE</scope>
</reference>
<evidence type="ECO:0000256" key="1">
    <source>
        <dbReference type="SAM" id="MobiDB-lite"/>
    </source>
</evidence>
<feature type="transmembrane region" description="Helical" evidence="2">
    <location>
        <begin position="919"/>
        <end position="938"/>
    </location>
</feature>
<evidence type="ECO:0000256" key="2">
    <source>
        <dbReference type="SAM" id="Phobius"/>
    </source>
</evidence>
<keyword evidence="2" id="KW-1133">Transmembrane helix</keyword>
<feature type="region of interest" description="Disordered" evidence="1">
    <location>
        <begin position="166"/>
        <end position="187"/>
    </location>
</feature>
<feature type="region of interest" description="Disordered" evidence="1">
    <location>
        <begin position="943"/>
        <end position="1113"/>
    </location>
</feature>
<feature type="region of interest" description="Disordered" evidence="1">
    <location>
        <begin position="355"/>
        <end position="638"/>
    </location>
</feature>
<feature type="compositionally biased region" description="Pro residues" evidence="1">
    <location>
        <begin position="499"/>
        <end position="515"/>
    </location>
</feature>
<proteinExistence type="predicted"/>
<keyword evidence="2" id="KW-0812">Transmembrane</keyword>
<feature type="compositionally biased region" description="Low complexity" evidence="1">
    <location>
        <begin position="416"/>
        <end position="429"/>
    </location>
</feature>
<feature type="transmembrane region" description="Helical" evidence="2">
    <location>
        <begin position="846"/>
        <end position="868"/>
    </location>
</feature>
<dbReference type="VEuPathDB" id="CryptoDB:Cvel_16494"/>
<feature type="compositionally biased region" description="Basic and acidic residues" evidence="1">
    <location>
        <begin position="1011"/>
        <end position="1021"/>
    </location>
</feature>
<dbReference type="AlphaFoldDB" id="A0A0G4FEC7"/>
<feature type="transmembrane region" description="Helical" evidence="2">
    <location>
        <begin position="725"/>
        <end position="750"/>
    </location>
</feature>
<feature type="compositionally biased region" description="Polar residues" evidence="1">
    <location>
        <begin position="1064"/>
        <end position="1073"/>
    </location>
</feature>
<feature type="transmembrane region" description="Helical" evidence="2">
    <location>
        <begin position="889"/>
        <end position="913"/>
    </location>
</feature>
<protein>
    <submittedName>
        <fullName evidence="3">Uncharacterized protein</fullName>
    </submittedName>
</protein>
<feature type="transmembrane region" description="Helical" evidence="2">
    <location>
        <begin position="762"/>
        <end position="785"/>
    </location>
</feature>